<proteinExistence type="predicted"/>
<reference evidence="2 3" key="1">
    <citation type="submission" date="2015-11" db="EMBL/GenBank/DDBJ databases">
        <title>Draft genome sequence of Agrobacterium sp. R89-1.</title>
        <authorList>
            <person name="Zahradnik J."/>
            <person name="Kyslikova E."/>
            <person name="Palyzova A."/>
            <person name="Kyslik P."/>
        </authorList>
    </citation>
    <scope>NUCLEOTIDE SEQUENCE [LARGE SCALE GENOMIC DNA]</scope>
    <source>
        <strain evidence="2 3">R89-1</strain>
    </source>
</reference>
<dbReference type="STRING" id="2052828.ATO67_13075"/>
<gene>
    <name evidence="2" type="ORF">ATO67_13075</name>
</gene>
<keyword evidence="1" id="KW-0472">Membrane</keyword>
<protein>
    <recommendedName>
        <fullName evidence="4">Lipopolysaccharide assembly protein A domain-containing protein</fullName>
    </recommendedName>
</protein>
<evidence type="ECO:0000256" key="1">
    <source>
        <dbReference type="SAM" id="Phobius"/>
    </source>
</evidence>
<evidence type="ECO:0008006" key="4">
    <source>
        <dbReference type="Google" id="ProtNLM"/>
    </source>
</evidence>
<feature type="transmembrane region" description="Helical" evidence="1">
    <location>
        <begin position="50"/>
        <end position="70"/>
    </location>
</feature>
<comment type="caution">
    <text evidence="2">The sequence shown here is derived from an EMBL/GenBank/DDBJ whole genome shotgun (WGS) entry which is preliminary data.</text>
</comment>
<evidence type="ECO:0000313" key="2">
    <source>
        <dbReference type="EMBL" id="KXG84436.1"/>
    </source>
</evidence>
<dbReference type="EMBL" id="LNUW01000037">
    <property type="protein sequence ID" value="KXG84436.1"/>
    <property type="molecule type" value="Genomic_DNA"/>
</dbReference>
<accession>A0A135NZ65</accession>
<sequence>MSKKIVNLLVFVPLAIILVVLCVANRQAVTLALNPFKPDDSLLSFSAPFFVFIFLAVIFGVFLGSMVTWFSQGKHRKRARTEAKEAIRWHDEANRHKAAATTVAINAPVDARIASK</sequence>
<name>A0A135NZ65_9HYPH</name>
<evidence type="ECO:0000313" key="3">
    <source>
        <dbReference type="Proteomes" id="UP000070498"/>
    </source>
</evidence>
<dbReference type="AlphaFoldDB" id="A0A135NZ65"/>
<dbReference type="Proteomes" id="UP000070498">
    <property type="component" value="Unassembled WGS sequence"/>
</dbReference>
<dbReference type="RefSeq" id="WP_067649590.1">
    <property type="nucleotide sequence ID" value="NZ_KQ961029.1"/>
</dbReference>
<organism evidence="2 3">
    <name type="scientific">Agrobacterium bohemicum</name>
    <dbReference type="NCBI Taxonomy" id="2052828"/>
    <lineage>
        <taxon>Bacteria</taxon>
        <taxon>Pseudomonadati</taxon>
        <taxon>Pseudomonadota</taxon>
        <taxon>Alphaproteobacteria</taxon>
        <taxon>Hyphomicrobiales</taxon>
        <taxon>Rhizobiaceae</taxon>
        <taxon>Rhizobium/Agrobacterium group</taxon>
        <taxon>Agrobacterium</taxon>
    </lineage>
</organism>
<keyword evidence="3" id="KW-1185">Reference proteome</keyword>
<keyword evidence="1" id="KW-1133">Transmembrane helix</keyword>
<keyword evidence="1" id="KW-0812">Transmembrane</keyword>